<feature type="transmembrane region" description="Helical" evidence="5">
    <location>
        <begin position="20"/>
        <end position="42"/>
    </location>
</feature>
<evidence type="ECO:0000259" key="6">
    <source>
        <dbReference type="Pfam" id="PF11710"/>
    </source>
</evidence>
<dbReference type="OrthoDB" id="100006at2759"/>
<reference evidence="7 8" key="1">
    <citation type="submission" date="2018-05" db="EMBL/GenBank/DDBJ databases">
        <title>Genome sequencing and assembly of the regulated plant pathogen Lachnellula willkommii and related sister species for the development of diagnostic species identification markers.</title>
        <authorList>
            <person name="Giroux E."/>
            <person name="Bilodeau G."/>
        </authorList>
    </citation>
    <scope>NUCLEOTIDE SEQUENCE [LARGE SCALE GENOMIC DNA]</scope>
    <source>
        <strain evidence="7 8">CBS 268.59</strain>
    </source>
</reference>
<evidence type="ECO:0000313" key="7">
    <source>
        <dbReference type="EMBL" id="TVY80716.1"/>
    </source>
</evidence>
<dbReference type="InterPro" id="IPR023041">
    <property type="entry name" value="Glucose_rcpt_Git3-like_N"/>
</dbReference>
<dbReference type="PANTHER" id="PTHR23112:SF37">
    <property type="entry name" value="G PROTEIN-COUPLED RECEPTOR GPR1"/>
    <property type="match status" value="1"/>
</dbReference>
<keyword evidence="8" id="KW-1185">Reference proteome</keyword>
<keyword evidence="2 5" id="KW-0812">Transmembrane</keyword>
<evidence type="ECO:0000256" key="4">
    <source>
        <dbReference type="ARBA" id="ARBA00023136"/>
    </source>
</evidence>
<feature type="transmembrane region" description="Helical" evidence="5">
    <location>
        <begin position="104"/>
        <end position="126"/>
    </location>
</feature>
<evidence type="ECO:0000256" key="1">
    <source>
        <dbReference type="ARBA" id="ARBA00004141"/>
    </source>
</evidence>
<accession>A0A8T9C5P3</accession>
<feature type="transmembrane region" description="Helical" evidence="5">
    <location>
        <begin position="188"/>
        <end position="209"/>
    </location>
</feature>
<dbReference type="GO" id="GO:0004930">
    <property type="term" value="F:G protein-coupled receptor activity"/>
    <property type="evidence" value="ECO:0007669"/>
    <property type="project" value="TreeGrafter"/>
</dbReference>
<dbReference type="Gene3D" id="1.20.1070.10">
    <property type="entry name" value="Rhodopsin 7-helix transmembrane proteins"/>
    <property type="match status" value="1"/>
</dbReference>
<evidence type="ECO:0000256" key="3">
    <source>
        <dbReference type="ARBA" id="ARBA00022989"/>
    </source>
</evidence>
<comment type="subcellular location">
    <subcellularLocation>
        <location evidence="1">Membrane</location>
        <topology evidence="1">Multi-pass membrane protein</topology>
    </subcellularLocation>
</comment>
<dbReference type="PANTHER" id="PTHR23112">
    <property type="entry name" value="G PROTEIN-COUPLED RECEPTOR 157-RELATED"/>
    <property type="match status" value="1"/>
</dbReference>
<gene>
    <name evidence="7" type="ORF">LSUE1_G005762</name>
</gene>
<keyword evidence="4 5" id="KW-0472">Membrane</keyword>
<organism evidence="7 8">
    <name type="scientific">Lachnellula suecica</name>
    <dbReference type="NCBI Taxonomy" id="602035"/>
    <lineage>
        <taxon>Eukaryota</taxon>
        <taxon>Fungi</taxon>
        <taxon>Dikarya</taxon>
        <taxon>Ascomycota</taxon>
        <taxon>Pezizomycotina</taxon>
        <taxon>Leotiomycetes</taxon>
        <taxon>Helotiales</taxon>
        <taxon>Lachnaceae</taxon>
        <taxon>Lachnellula</taxon>
    </lineage>
</organism>
<feature type="domain" description="Glucose receptor Git3-like N-terminal" evidence="6">
    <location>
        <begin position="65"/>
        <end position="214"/>
    </location>
</feature>
<sequence>MKLEGASGTLSPLPEVLSHGLVAVSTFGLLSFFCSSSLFCYLTWHLISWHRRSVVKAPTNQFLFLIYNLLLADIQQACAFLLNITALRNNAIIVQTPTCFAQGWFVSTGDLASSIFILTIAIHTFFSVVKDYRLPTGAFYCVIAFNWTFVFIMAAIGPILHGKDFYARATAWCWIDEQFSGERLWFHYFWIFICMFSTILIYAFIFFWMRRKSRSGQISNKGTHGATPLMILYPLIYTVCTIPLAAGRIAALAGNDVSQGYFCVAGTLIACNGWLDVLLYASTRADIVFAESPPGEETGLETFAFMGKGHTFGTITTIQGGGGVERTTSRHARSSGGESVDHLYGMNQIGIKGEVTVRSDAVDPAVHSRDQTGMTKFVVPLDGVENYQILVCSINSSPH</sequence>
<dbReference type="Proteomes" id="UP000469558">
    <property type="component" value="Unassembled WGS sequence"/>
</dbReference>
<name>A0A8T9C5P3_9HELO</name>
<keyword evidence="3 5" id="KW-1133">Transmembrane helix</keyword>
<dbReference type="SUPFAM" id="SSF81321">
    <property type="entry name" value="Family A G protein-coupled receptor-like"/>
    <property type="match status" value="1"/>
</dbReference>
<feature type="transmembrane region" description="Helical" evidence="5">
    <location>
        <begin position="138"/>
        <end position="160"/>
    </location>
</feature>
<dbReference type="GO" id="GO:0005886">
    <property type="term" value="C:plasma membrane"/>
    <property type="evidence" value="ECO:0007669"/>
    <property type="project" value="TreeGrafter"/>
</dbReference>
<dbReference type="Pfam" id="PF11710">
    <property type="entry name" value="Git3"/>
    <property type="match status" value="1"/>
</dbReference>
<proteinExistence type="predicted"/>
<protein>
    <recommendedName>
        <fullName evidence="6">Glucose receptor Git3-like N-terminal domain-containing protein</fullName>
    </recommendedName>
</protein>
<dbReference type="EMBL" id="QGMK01000626">
    <property type="protein sequence ID" value="TVY80716.1"/>
    <property type="molecule type" value="Genomic_DNA"/>
</dbReference>
<evidence type="ECO:0000256" key="5">
    <source>
        <dbReference type="SAM" id="Phobius"/>
    </source>
</evidence>
<dbReference type="GO" id="GO:0007189">
    <property type="term" value="P:adenylate cyclase-activating G protein-coupled receptor signaling pathway"/>
    <property type="evidence" value="ECO:0007669"/>
    <property type="project" value="TreeGrafter"/>
</dbReference>
<feature type="transmembrane region" description="Helical" evidence="5">
    <location>
        <begin position="259"/>
        <end position="281"/>
    </location>
</feature>
<dbReference type="AlphaFoldDB" id="A0A8T9C5P3"/>
<evidence type="ECO:0000313" key="8">
    <source>
        <dbReference type="Proteomes" id="UP000469558"/>
    </source>
</evidence>
<evidence type="ECO:0000256" key="2">
    <source>
        <dbReference type="ARBA" id="ARBA00022692"/>
    </source>
</evidence>
<feature type="transmembrane region" description="Helical" evidence="5">
    <location>
        <begin position="62"/>
        <end position="84"/>
    </location>
</feature>
<comment type="caution">
    <text evidence="7">The sequence shown here is derived from an EMBL/GenBank/DDBJ whole genome shotgun (WGS) entry which is preliminary data.</text>
</comment>
<feature type="transmembrane region" description="Helical" evidence="5">
    <location>
        <begin position="230"/>
        <end position="253"/>
    </location>
</feature>